<gene>
    <name evidence="2" type="ORF">JYU34_014070</name>
</gene>
<dbReference type="Gene3D" id="3.60.10.10">
    <property type="entry name" value="Endonuclease/exonuclease/phosphatase"/>
    <property type="match status" value="1"/>
</dbReference>
<name>A0ABQ7Q7I6_PLUXY</name>
<comment type="caution">
    <text evidence="2">The sequence shown here is derived from an EMBL/GenBank/DDBJ whole genome shotgun (WGS) entry which is preliminary data.</text>
</comment>
<dbReference type="PANTHER" id="PTHR33332">
    <property type="entry name" value="REVERSE TRANSCRIPTASE DOMAIN-CONTAINING PROTEIN"/>
    <property type="match status" value="1"/>
</dbReference>
<dbReference type="CDD" id="cd01650">
    <property type="entry name" value="RT_nLTR_like"/>
    <property type="match status" value="1"/>
</dbReference>
<proteinExistence type="predicted"/>
<dbReference type="EMBL" id="JAHIBW010000019">
    <property type="protein sequence ID" value="KAG7301198.1"/>
    <property type="molecule type" value="Genomic_DNA"/>
</dbReference>
<keyword evidence="3" id="KW-1185">Reference proteome</keyword>
<dbReference type="InterPro" id="IPR000477">
    <property type="entry name" value="RT_dom"/>
</dbReference>
<dbReference type="Pfam" id="PF00078">
    <property type="entry name" value="RVT_1"/>
    <property type="match status" value="1"/>
</dbReference>
<dbReference type="Proteomes" id="UP000823941">
    <property type="component" value="Chromosome 19"/>
</dbReference>
<accession>A0ABQ7Q7I6</accession>
<reference evidence="2 3" key="1">
    <citation type="submission" date="2021-06" db="EMBL/GenBank/DDBJ databases">
        <title>A haploid diamondback moth (Plutella xylostella L.) genome assembly resolves 31 chromosomes and identifies a diamide resistance mutation.</title>
        <authorList>
            <person name="Ward C.M."/>
            <person name="Perry K.D."/>
            <person name="Baker G."/>
            <person name="Powis K."/>
            <person name="Heckel D.G."/>
            <person name="Baxter S.W."/>
        </authorList>
    </citation>
    <scope>NUCLEOTIDE SEQUENCE [LARGE SCALE GENOMIC DNA]</scope>
    <source>
        <strain evidence="2 3">LV</strain>
        <tissue evidence="2">Single pupa</tissue>
    </source>
</reference>
<dbReference type="PROSITE" id="PS50878">
    <property type="entry name" value="RT_POL"/>
    <property type="match status" value="1"/>
</dbReference>
<dbReference type="InterPro" id="IPR036691">
    <property type="entry name" value="Endo/exonu/phosph_ase_sf"/>
</dbReference>
<protein>
    <recommendedName>
        <fullName evidence="1">Reverse transcriptase domain-containing protein</fullName>
    </recommendedName>
</protein>
<evidence type="ECO:0000313" key="2">
    <source>
        <dbReference type="EMBL" id="KAG7301198.1"/>
    </source>
</evidence>
<evidence type="ECO:0000259" key="1">
    <source>
        <dbReference type="PROSITE" id="PS50878"/>
    </source>
</evidence>
<evidence type="ECO:0000313" key="3">
    <source>
        <dbReference type="Proteomes" id="UP000823941"/>
    </source>
</evidence>
<dbReference type="InterPro" id="IPR043502">
    <property type="entry name" value="DNA/RNA_pol_sf"/>
</dbReference>
<dbReference type="SUPFAM" id="SSF56672">
    <property type="entry name" value="DNA/RNA polymerases"/>
    <property type="match status" value="1"/>
</dbReference>
<feature type="domain" description="Reverse transcriptase" evidence="1">
    <location>
        <begin position="518"/>
        <end position="805"/>
    </location>
</feature>
<organism evidence="2 3">
    <name type="scientific">Plutella xylostella</name>
    <name type="common">Diamondback moth</name>
    <name type="synonym">Plutella maculipennis</name>
    <dbReference type="NCBI Taxonomy" id="51655"/>
    <lineage>
        <taxon>Eukaryota</taxon>
        <taxon>Metazoa</taxon>
        <taxon>Ecdysozoa</taxon>
        <taxon>Arthropoda</taxon>
        <taxon>Hexapoda</taxon>
        <taxon>Insecta</taxon>
        <taxon>Pterygota</taxon>
        <taxon>Neoptera</taxon>
        <taxon>Endopterygota</taxon>
        <taxon>Lepidoptera</taxon>
        <taxon>Glossata</taxon>
        <taxon>Ditrysia</taxon>
        <taxon>Yponomeutoidea</taxon>
        <taxon>Plutellidae</taxon>
        <taxon>Plutella</taxon>
    </lineage>
</organism>
<sequence length="990" mass="114660">MVFNCNDVTQNYCVNFENTSTWLTYLRNERSKDINICHLNVRSLKKHYNEILTQLSDGSKYLDIIIFSEINLKDDYVSMYPIPGYEAYAVCRQTKKGGGLLVYVRKEHAFQREAAAAAATSFESLAGSIEVRGMRLYLIAVYRPPTSKIVQSKVPVFLREIESVINSVPRDRELIIIGDININTLNSLHPDTILYEDMLCEYGLLNIISGITREEIRDGTLLVSCLDHILLRLCKIHDFGSSIVRCGISDHHLICLNINIHEKNITHETKTKQVLNNQAIKTKLSNINWSEVLYLDCPLLMYEKLCKTFSDIYRNNVKTVKLRNTTVDSCPWLTKEIKDCILHKDRLYKKWRDKPSDMVRRLEYTKFRNKTSKLINKSQNNYKKSLLLKYRGNSKKIWKCINEWLGRNKRSLDEVILQYMGTQYDLPTICSNFAHTFANEVLELKSKHNCNTSLLNREDYTSELDRSIRFIKITSLQVEKIIDQLDSQISPGFDKIRSSDLKHIKKEISPVIAKMINLFIQHSKYPDELKISIIRPIFKGGNHKLPTNYRPIAILSCINKIVEKAITGQILNFLTKHDVITSAQYGFQTGKSTSTLLSKFSNEINNHLNNKRHVGVIFIDFRKAFDTLNHEVLLRSMESCGIRGKLNDWFKQYLSGRKLSVKVSDYTGGCEDVKYGVATGSVTGPACYIMHVNSMPNVVKYCNTYMFADDTCLVYGHKDPLEIQKYLQIDFDNITRWAHDNGIILNVNKTSVIHICSNYLRKKDRDKQLIVLGHSYDCLHCNNNINCTCQAIQQVTDCKYLGIIIENNFHWKKHINCLIDKLRILLVKFHQLKYSVPRSVLYCLYFALVESLITYGITTYGSSFKTYINKIKDIQRRFLKILLGNNKEDKNTCLFKQCKILPVDKKYSFEVAKAEYWQDTFKSKPKSKINTRKVTEGRLFVPKVNNVYGNRTKEYVVPKIFNVMSTLTKDVMPNKIRARNTALKNHFLQI</sequence>
<dbReference type="SUPFAM" id="SSF56219">
    <property type="entry name" value="DNase I-like"/>
    <property type="match status" value="1"/>
</dbReference>